<evidence type="ECO:0000313" key="2">
    <source>
        <dbReference type="EMBL" id="KAK4504301.1"/>
    </source>
</evidence>
<protein>
    <submittedName>
        <fullName evidence="2">Uncharacterized protein</fullName>
    </submittedName>
</protein>
<keyword evidence="3" id="KW-1185">Reference proteome</keyword>
<proteinExistence type="predicted"/>
<dbReference type="EMBL" id="JAXOVC010000003">
    <property type="protein sequence ID" value="KAK4504301.1"/>
    <property type="molecule type" value="Genomic_DNA"/>
</dbReference>
<evidence type="ECO:0000256" key="1">
    <source>
        <dbReference type="SAM" id="MobiDB-lite"/>
    </source>
</evidence>
<reference evidence="2 3" key="1">
    <citation type="journal article" date="2023" name="G3 (Bethesda)">
        <title>A chromosome-level genome assembly of Zasmidium syzygii isolated from banana leaves.</title>
        <authorList>
            <person name="van Westerhoven A.C."/>
            <person name="Mehrabi R."/>
            <person name="Talebi R."/>
            <person name="Steentjes M.B.F."/>
            <person name="Corcolon B."/>
            <person name="Chong P.A."/>
            <person name="Kema G.H.J."/>
            <person name="Seidl M.F."/>
        </authorList>
    </citation>
    <scope>NUCLEOTIDE SEQUENCE [LARGE SCALE GENOMIC DNA]</scope>
    <source>
        <strain evidence="2 3">P124</strain>
    </source>
</reference>
<comment type="caution">
    <text evidence="2">The sequence shown here is derived from an EMBL/GenBank/DDBJ whole genome shotgun (WGS) entry which is preliminary data.</text>
</comment>
<name>A0ABR0ERU1_ZASCE</name>
<feature type="compositionally biased region" description="Basic residues" evidence="1">
    <location>
        <begin position="38"/>
        <end position="47"/>
    </location>
</feature>
<accession>A0ABR0ERU1</accession>
<sequence length="81" mass="9030">MADKRDAAENPKKSSVERATSKVRGAWGALSSLAKKAKNHWQMRPAHKNWDGTDPEVSLEDVRQGCPEPGEEEEAQSKKEK</sequence>
<feature type="region of interest" description="Disordered" evidence="1">
    <location>
        <begin position="38"/>
        <end position="81"/>
    </location>
</feature>
<feature type="region of interest" description="Disordered" evidence="1">
    <location>
        <begin position="1"/>
        <end position="24"/>
    </location>
</feature>
<feature type="compositionally biased region" description="Basic and acidic residues" evidence="1">
    <location>
        <begin position="1"/>
        <end position="20"/>
    </location>
</feature>
<organism evidence="2 3">
    <name type="scientific">Zasmidium cellare</name>
    <name type="common">Wine cellar mold</name>
    <name type="synonym">Racodium cellare</name>
    <dbReference type="NCBI Taxonomy" id="395010"/>
    <lineage>
        <taxon>Eukaryota</taxon>
        <taxon>Fungi</taxon>
        <taxon>Dikarya</taxon>
        <taxon>Ascomycota</taxon>
        <taxon>Pezizomycotina</taxon>
        <taxon>Dothideomycetes</taxon>
        <taxon>Dothideomycetidae</taxon>
        <taxon>Mycosphaerellales</taxon>
        <taxon>Mycosphaerellaceae</taxon>
        <taxon>Zasmidium</taxon>
    </lineage>
</organism>
<evidence type="ECO:0000313" key="3">
    <source>
        <dbReference type="Proteomes" id="UP001305779"/>
    </source>
</evidence>
<dbReference type="Proteomes" id="UP001305779">
    <property type="component" value="Unassembled WGS sequence"/>
</dbReference>
<gene>
    <name evidence="2" type="ORF">PRZ48_005217</name>
</gene>